<accession>A0A086J4I3</accession>
<keyword evidence="8" id="KW-1185">Reference proteome</keyword>
<keyword evidence="3" id="KW-0347">Helicase</keyword>
<gene>
    <name evidence="7" type="ORF">NESG_00124</name>
</gene>
<comment type="caution">
    <text evidence="7">The sequence shown here is derived from an EMBL/GenBank/DDBJ whole genome shotgun (WGS) entry which is preliminary data.</text>
</comment>
<dbReference type="PROSITE" id="PS50096">
    <property type="entry name" value="IQ"/>
    <property type="match status" value="1"/>
</dbReference>
<organism evidence="7 8">
    <name type="scientific">Nematocida ausubeli (strain ATCC PRA-371 / ERTm2)</name>
    <name type="common">Nematode killer fungus</name>
    <dbReference type="NCBI Taxonomy" id="1913371"/>
    <lineage>
        <taxon>Eukaryota</taxon>
        <taxon>Fungi</taxon>
        <taxon>Fungi incertae sedis</taxon>
        <taxon>Microsporidia</taxon>
        <taxon>Nematocida</taxon>
    </lineage>
</organism>
<protein>
    <recommendedName>
        <fullName evidence="9">DEAD/DEAH box helicase</fullName>
    </recommendedName>
</protein>
<dbReference type="GeneID" id="77675097"/>
<evidence type="ECO:0000313" key="8">
    <source>
        <dbReference type="Proteomes" id="UP000054524"/>
    </source>
</evidence>
<dbReference type="InterPro" id="IPR011545">
    <property type="entry name" value="DEAD/DEAH_box_helicase_dom"/>
</dbReference>
<dbReference type="Pfam" id="PF00271">
    <property type="entry name" value="Helicase_C"/>
    <property type="match status" value="1"/>
</dbReference>
<dbReference type="SMART" id="SM00487">
    <property type="entry name" value="DEXDc"/>
    <property type="match status" value="1"/>
</dbReference>
<dbReference type="GO" id="GO:0003676">
    <property type="term" value="F:nucleic acid binding"/>
    <property type="evidence" value="ECO:0007669"/>
    <property type="project" value="InterPro"/>
</dbReference>
<evidence type="ECO:0000313" key="7">
    <source>
        <dbReference type="EMBL" id="KFG27051.1"/>
    </source>
</evidence>
<dbReference type="PANTHER" id="PTHR44533">
    <property type="entry name" value="DEAD/H RNA HELICASE, PUTATIVE-RELATED"/>
    <property type="match status" value="1"/>
</dbReference>
<dbReference type="InterPro" id="IPR014001">
    <property type="entry name" value="Helicase_ATP-bd"/>
</dbReference>
<reference evidence="7 8" key="1">
    <citation type="journal article" date="2014" name="Genome Announc.">
        <title>Genome Sequence of the Microsporidian Species Nematocida sp1 Strain ERTm6 (ATCC PRA-372).</title>
        <authorList>
            <person name="Bakowski M.A."/>
            <person name="Priest M."/>
            <person name="Young S."/>
            <person name="Cuomo C.A."/>
            <person name="Troemel E.R."/>
        </authorList>
    </citation>
    <scope>NUCLEOTIDE SEQUENCE [LARGE SCALE GENOMIC DNA]</scope>
    <source>
        <strain evidence="7 8">ERTm6</strain>
    </source>
</reference>
<feature type="domain" description="Helicase C-terminal" evidence="6">
    <location>
        <begin position="1074"/>
        <end position="1239"/>
    </location>
</feature>
<dbReference type="SMART" id="SM00490">
    <property type="entry name" value="HELICc"/>
    <property type="match status" value="1"/>
</dbReference>
<dbReference type="InterPro" id="IPR027417">
    <property type="entry name" value="P-loop_NTPase"/>
</dbReference>
<feature type="domain" description="Helicase ATP-binding" evidence="5">
    <location>
        <begin position="575"/>
        <end position="749"/>
    </location>
</feature>
<evidence type="ECO:0000256" key="2">
    <source>
        <dbReference type="ARBA" id="ARBA00022801"/>
    </source>
</evidence>
<evidence type="ECO:0000256" key="3">
    <source>
        <dbReference type="ARBA" id="ARBA00022806"/>
    </source>
</evidence>
<dbReference type="PROSITE" id="PS51194">
    <property type="entry name" value="HELICASE_CTER"/>
    <property type="match status" value="1"/>
</dbReference>
<dbReference type="GO" id="GO:0004386">
    <property type="term" value="F:helicase activity"/>
    <property type="evidence" value="ECO:0007669"/>
    <property type="project" value="UniProtKB-KW"/>
</dbReference>
<dbReference type="HOGENOM" id="CLU_004113_0_0_1"/>
<keyword evidence="4" id="KW-0067">ATP-binding</keyword>
<evidence type="ECO:0000256" key="4">
    <source>
        <dbReference type="ARBA" id="ARBA00022840"/>
    </source>
</evidence>
<keyword evidence="1" id="KW-0547">Nucleotide-binding</keyword>
<evidence type="ECO:0000259" key="6">
    <source>
        <dbReference type="PROSITE" id="PS51194"/>
    </source>
</evidence>
<sequence>MTKEMKEIYTDWYRSMPSQMVDVSESFVGIGKMIINAHSLYKYIEEIYNIQSDTLPLNLLSVIAETVGHSLQASGFKDSYLVLFQKEEIAPERRICMQEVAACLEKSKSLKIIWFHSLQDKEFKSFIKEEHICLGVGYDDRESLVFLNTILGFSLYAAVLNKETFRPPRLLMFVISPSMYLWAEGYVSKEYAPQKVAVGCAEEAVNRVKDAVRAHLGDKEYERLQESLQKKDIISRYAKNSAPVSKEMVRAVSEALQDAAICSVKDVIDGCLLAEDQAEEKQKLAAEDTISEEQEQEIKKNDFIPTTMASVRFYNEEQERSFRTEQMYIESLKKNAQSLHEGKHLHNPITLVTEKAKKKKEVKEKIGKKQLEIIEKNKKQMELEGKKKDIAFLRSFLSKYESFSATYEKRRHLESFLARAHSSFICRKVYLLRIEFYSELWSLEKRKKRPSEKDLVSLYMDCMTFIEKYSKEASIEELQYVMQAMLDQGFGATVLEMCEKYQISYVNKRDSACTKIYNGSEPVSVLFDPATTMEPNDYDISFLMRAAGDKLKRSLGSMPDPRLLFEPDKWQWDLLEIVDSNSSAVICAPTSSGKTFICYYAMEKILRESNEDIVIFVAPTKALVNQVAADVYARFGSKPYIKQNNILQGICMSDFQISPFNCQILITVPDVLEKILSMPPEQSKKAHPYLDRVKYIVIDEVHKISDNKMGPSMEKIIHFSPCALLLLSATLGNLDEFYKWVQKVESKKGRTCHKIEHKERYCEIKNYIFVPKKLTTLETCHKTTRAAGEQSIAPIHSLFAYSFRGIKDEGFSDDVNFLPEELLNLYYAIFAVLRKDQKSLVKEFRPKRFFKTNCITKGDVKKYEKHVINTFRDMIKTNTLEPEQVTKIYEILIRDAKEGFQKIEDGLKKQLNAYIANTPVPGTLLLQNKAKQPVYSAKEDQAQDEESLAKEISEMELNPTEVSPDILLYNIDYLLDNILDLTVELEAANKLPCIVFNLERTVCNALAIRLSEELENFEKCAPPAMTKADLRENEKVLKEMRRARDATVASGKDAWIGESMAAEEIAGRTIDLNAKDPRFCFTDPTIASSGAYLLDEYAKSLRKTGRIDPRLIQALYRGIGVHHSGIPKKYRNMVEILFRMKQLRVVFATDTLALGINMPCRTAVFAGDSLHLDSMSFKQMAGRAGRRGYDTQGNVVFFGVPKQKVRSLITSYLPRIKGTYPYTSLLAVQSARPTVKSSTVESILLYPLMSLSYPEESLKAVDGMAAEKFTQKILNAQKKYLVDKMFLSPEVLQNNELAGEKSGFVKKLAHTSGLCDMALNTLSYGSEAFVLMSLVNEGFLETICKQEIDKEEIYKNIVHLIAFIFEVHPLPKMSKLPCLKDINPAIFERLATYYRESVEASKEFMQKKQTVLMDLIPEKVHYTPIAHSFLLLPYLYTKKNSYILRYFTDQNVKQIIKENGVGETELWRRLKNVEDILTQLAAYYKEYEPTSICTPFVLGTLIQFQERFAKMHA</sequence>
<dbReference type="FunFam" id="3.40.50.300:FF:001039">
    <property type="entry name" value="ATP-dependent RNA helicase DDX60"/>
    <property type="match status" value="1"/>
</dbReference>
<dbReference type="RefSeq" id="XP_052905606.1">
    <property type="nucleotide sequence ID" value="XM_053047781.1"/>
</dbReference>
<dbReference type="Gene3D" id="3.40.50.300">
    <property type="entry name" value="P-loop containing nucleotide triphosphate hydrolases"/>
    <property type="match status" value="2"/>
</dbReference>
<keyword evidence="2" id="KW-0378">Hydrolase</keyword>
<proteinExistence type="predicted"/>
<evidence type="ECO:0008006" key="9">
    <source>
        <dbReference type="Google" id="ProtNLM"/>
    </source>
</evidence>
<dbReference type="Pfam" id="PF00270">
    <property type="entry name" value="DEAD"/>
    <property type="match status" value="1"/>
</dbReference>
<dbReference type="GO" id="GO:0005524">
    <property type="term" value="F:ATP binding"/>
    <property type="evidence" value="ECO:0007669"/>
    <property type="project" value="UniProtKB-KW"/>
</dbReference>
<dbReference type="SUPFAM" id="SSF52540">
    <property type="entry name" value="P-loop containing nucleoside triphosphate hydrolases"/>
    <property type="match status" value="1"/>
</dbReference>
<dbReference type="InterPro" id="IPR052431">
    <property type="entry name" value="SKI2_subfamily_helicases"/>
</dbReference>
<evidence type="ECO:0000259" key="5">
    <source>
        <dbReference type="PROSITE" id="PS51192"/>
    </source>
</evidence>
<dbReference type="Proteomes" id="UP000054524">
    <property type="component" value="Unassembled WGS sequence"/>
</dbReference>
<dbReference type="GO" id="GO:0005737">
    <property type="term" value="C:cytoplasm"/>
    <property type="evidence" value="ECO:0007669"/>
    <property type="project" value="TreeGrafter"/>
</dbReference>
<dbReference type="InterPro" id="IPR001650">
    <property type="entry name" value="Helicase_C-like"/>
</dbReference>
<dbReference type="PANTHER" id="PTHR44533:SF4">
    <property type="entry name" value="DEAD_H RNA HELICASE, PUTATIVE-RELATED"/>
    <property type="match status" value="1"/>
</dbReference>
<dbReference type="EMBL" id="AKIJ01000001">
    <property type="protein sequence ID" value="KFG27051.1"/>
    <property type="molecule type" value="Genomic_DNA"/>
</dbReference>
<evidence type="ECO:0000256" key="1">
    <source>
        <dbReference type="ARBA" id="ARBA00022741"/>
    </source>
</evidence>
<dbReference type="PROSITE" id="PS51192">
    <property type="entry name" value="HELICASE_ATP_BIND_1"/>
    <property type="match status" value="1"/>
</dbReference>
<dbReference type="GO" id="GO:0016787">
    <property type="term" value="F:hydrolase activity"/>
    <property type="evidence" value="ECO:0007669"/>
    <property type="project" value="UniProtKB-KW"/>
</dbReference>
<name>A0A086J4I3_NEMA1</name>